<dbReference type="AlphaFoldDB" id="A0A8J7FLU3"/>
<reference evidence="2 3" key="1">
    <citation type="submission" date="2020-10" db="EMBL/GenBank/DDBJ databases">
        <title>The genome sequence of Chitinilyticum litopenaei 4Y14.</title>
        <authorList>
            <person name="Liu Y."/>
        </authorList>
    </citation>
    <scope>NUCLEOTIDE SEQUENCE [LARGE SCALE GENOMIC DNA]</scope>
    <source>
        <strain evidence="2 3">4Y14</strain>
    </source>
</reference>
<feature type="domain" description="AB hydrolase-1" evidence="1">
    <location>
        <begin position="66"/>
        <end position="296"/>
    </location>
</feature>
<proteinExistence type="predicted"/>
<dbReference type="EMBL" id="JADFUA010000002">
    <property type="protein sequence ID" value="MBE9608639.1"/>
    <property type="molecule type" value="Genomic_DNA"/>
</dbReference>
<evidence type="ECO:0000259" key="1">
    <source>
        <dbReference type="Pfam" id="PF00561"/>
    </source>
</evidence>
<protein>
    <submittedName>
        <fullName evidence="2">Alpha/beta fold hydrolase</fullName>
    </submittedName>
</protein>
<evidence type="ECO:0000313" key="3">
    <source>
        <dbReference type="Proteomes" id="UP000604481"/>
    </source>
</evidence>
<comment type="caution">
    <text evidence="2">The sequence shown here is derived from an EMBL/GenBank/DDBJ whole genome shotgun (WGS) entry which is preliminary data.</text>
</comment>
<dbReference type="PANTHER" id="PTHR43798">
    <property type="entry name" value="MONOACYLGLYCEROL LIPASE"/>
    <property type="match status" value="1"/>
</dbReference>
<accession>A0A8J7FLU3</accession>
<dbReference type="Proteomes" id="UP000604481">
    <property type="component" value="Unassembled WGS sequence"/>
</dbReference>
<gene>
    <name evidence="2" type="ORF">INR99_04685</name>
</gene>
<evidence type="ECO:0000313" key="2">
    <source>
        <dbReference type="EMBL" id="MBE9608639.1"/>
    </source>
</evidence>
<dbReference type="PANTHER" id="PTHR43798:SF33">
    <property type="entry name" value="HYDROLASE, PUTATIVE (AFU_ORTHOLOGUE AFUA_2G14860)-RELATED"/>
    <property type="match status" value="1"/>
</dbReference>
<sequence>MSIVRILLRGSGAALLLLVAALLLIAFAYHPAEEAPQIAYLRQLGAQSLTAPHYIFNQVQTGGGSPVLLIHGAGTWLNSFRDTIPALAQQHAVYAFDMPGHGYTQVQQPPERYDLPLMAEAIREYLDQQHLEKVSLVGHSFGGGWALYFAQRYPERVEKLVLLAPRALDTPYKTEWQLMTYPVIGEVFSKLLRQSDVRKGIEEAYSRPEYVSDALVGQTHVPLTFRENRRAQYHLVRDSDWMLTMAAMPSTRSETLIIWGQDDRYLPVAQAATIQQKLPRAQLAVFPGCGHAVHEECAGQVNRLLLDFLAERPGHSAP</sequence>
<dbReference type="Gene3D" id="3.40.50.1820">
    <property type="entry name" value="alpha/beta hydrolase"/>
    <property type="match status" value="1"/>
</dbReference>
<dbReference type="GO" id="GO:0016787">
    <property type="term" value="F:hydrolase activity"/>
    <property type="evidence" value="ECO:0007669"/>
    <property type="project" value="UniProtKB-KW"/>
</dbReference>
<name>A0A8J7FLU3_9NEIS</name>
<dbReference type="GO" id="GO:0016020">
    <property type="term" value="C:membrane"/>
    <property type="evidence" value="ECO:0007669"/>
    <property type="project" value="TreeGrafter"/>
</dbReference>
<keyword evidence="2" id="KW-0378">Hydrolase</keyword>
<dbReference type="InterPro" id="IPR029058">
    <property type="entry name" value="AB_hydrolase_fold"/>
</dbReference>
<organism evidence="2 3">
    <name type="scientific">Chitinilyticum piscinae</name>
    <dbReference type="NCBI Taxonomy" id="2866724"/>
    <lineage>
        <taxon>Bacteria</taxon>
        <taxon>Pseudomonadati</taxon>
        <taxon>Pseudomonadota</taxon>
        <taxon>Betaproteobacteria</taxon>
        <taxon>Neisseriales</taxon>
        <taxon>Chitinibacteraceae</taxon>
        <taxon>Chitinilyticum</taxon>
    </lineage>
</organism>
<dbReference type="Pfam" id="PF00561">
    <property type="entry name" value="Abhydrolase_1"/>
    <property type="match status" value="1"/>
</dbReference>
<keyword evidence="3" id="KW-1185">Reference proteome</keyword>
<dbReference type="InterPro" id="IPR050266">
    <property type="entry name" value="AB_hydrolase_sf"/>
</dbReference>
<dbReference type="InterPro" id="IPR000073">
    <property type="entry name" value="AB_hydrolase_1"/>
</dbReference>
<dbReference type="PRINTS" id="PR00111">
    <property type="entry name" value="ABHYDROLASE"/>
</dbReference>
<dbReference type="SUPFAM" id="SSF53474">
    <property type="entry name" value="alpha/beta-Hydrolases"/>
    <property type="match status" value="1"/>
</dbReference>
<dbReference type="RefSeq" id="WP_194115172.1">
    <property type="nucleotide sequence ID" value="NZ_JADFUA010000002.1"/>
</dbReference>